<reference evidence="1 2" key="1">
    <citation type="submission" date="2020-08" db="EMBL/GenBank/DDBJ databases">
        <title>Genomic Encyclopedia of Type Strains, Phase IV (KMG-IV): sequencing the most valuable type-strain genomes for metagenomic binning, comparative biology and taxonomic classification.</title>
        <authorList>
            <person name="Goeker M."/>
        </authorList>
    </citation>
    <scope>NUCLEOTIDE SEQUENCE [LARGE SCALE GENOMIC DNA]</scope>
    <source>
        <strain evidence="1 2">DSM 4491</strain>
    </source>
</reference>
<comment type="caution">
    <text evidence="1">The sequence shown here is derived from an EMBL/GenBank/DDBJ whole genome shotgun (WGS) entry which is preliminary data.</text>
</comment>
<dbReference type="InterPro" id="IPR002052">
    <property type="entry name" value="DNA_methylase_N6_adenine_CS"/>
</dbReference>
<evidence type="ECO:0000313" key="2">
    <source>
        <dbReference type="Proteomes" id="UP000578000"/>
    </source>
</evidence>
<dbReference type="Proteomes" id="UP000578000">
    <property type="component" value="Unassembled WGS sequence"/>
</dbReference>
<protein>
    <recommendedName>
        <fullName evidence="3">Methyltransferase</fullName>
    </recommendedName>
</protein>
<dbReference type="GO" id="GO:0003676">
    <property type="term" value="F:nucleic acid binding"/>
    <property type="evidence" value="ECO:0007669"/>
    <property type="project" value="InterPro"/>
</dbReference>
<dbReference type="SUPFAM" id="SSF53335">
    <property type="entry name" value="S-adenosyl-L-methionine-dependent methyltransferases"/>
    <property type="match status" value="1"/>
</dbReference>
<organism evidence="1 2">
    <name type="scientific">Acetobacter lovaniensis</name>
    <dbReference type="NCBI Taxonomy" id="104100"/>
    <lineage>
        <taxon>Bacteria</taxon>
        <taxon>Pseudomonadati</taxon>
        <taxon>Pseudomonadota</taxon>
        <taxon>Alphaproteobacteria</taxon>
        <taxon>Acetobacterales</taxon>
        <taxon>Acetobacteraceae</taxon>
        <taxon>Acetobacter</taxon>
    </lineage>
</organism>
<dbReference type="RefSeq" id="WP_166115745.1">
    <property type="nucleotide sequence ID" value="NZ_BAABDB010000042.1"/>
</dbReference>
<evidence type="ECO:0000313" key="1">
    <source>
        <dbReference type="EMBL" id="MBB6458801.1"/>
    </source>
</evidence>
<keyword evidence="2" id="KW-1185">Reference proteome</keyword>
<dbReference type="Gene3D" id="3.40.50.150">
    <property type="entry name" value="Vaccinia Virus protein VP39"/>
    <property type="match status" value="1"/>
</dbReference>
<name>A0A841QJM6_9PROT</name>
<dbReference type="EMBL" id="JACHIE010000037">
    <property type="protein sequence ID" value="MBB6458801.1"/>
    <property type="molecule type" value="Genomic_DNA"/>
</dbReference>
<dbReference type="GO" id="GO:0032259">
    <property type="term" value="P:methylation"/>
    <property type="evidence" value="ECO:0007669"/>
    <property type="project" value="InterPro"/>
</dbReference>
<sequence length="186" mass="20262">MRASGYERHADDWYVEPAWCVDALIQAERPFVGKVMDPCCGGGNIGSRLMRAGAYTVNTDIVDRGGGPVDIIADYHETIPTVGPTSIVSNPPYGHAQDFIDMSLHHTTDRVCVLLRLAFLEGVKRRAWFSQKPLARVWVCSKRVSMPPGGSDIPAKGGAIAYAWFIFEHKHSGPPVVGWLGNEGAA</sequence>
<gene>
    <name evidence="1" type="ORF">HNR55_003420</name>
</gene>
<dbReference type="InterPro" id="IPR029063">
    <property type="entry name" value="SAM-dependent_MTases_sf"/>
</dbReference>
<evidence type="ECO:0008006" key="3">
    <source>
        <dbReference type="Google" id="ProtNLM"/>
    </source>
</evidence>
<dbReference type="PROSITE" id="PS00092">
    <property type="entry name" value="N6_MTASE"/>
    <property type="match status" value="1"/>
</dbReference>
<dbReference type="GO" id="GO:0008168">
    <property type="term" value="F:methyltransferase activity"/>
    <property type="evidence" value="ECO:0007669"/>
    <property type="project" value="InterPro"/>
</dbReference>
<dbReference type="AlphaFoldDB" id="A0A841QJM6"/>
<proteinExistence type="predicted"/>
<accession>A0A841QJM6</accession>